<gene>
    <name evidence="3" type="primary">Aste57867_24985</name>
    <name evidence="2" type="ORF">As57867_024907</name>
    <name evidence="3" type="ORF">ASTE57867_24985</name>
</gene>
<dbReference type="AlphaFoldDB" id="A0A485LRZ1"/>
<reference evidence="2" key="2">
    <citation type="submission" date="2019-06" db="EMBL/GenBank/DDBJ databases">
        <title>Genomics analysis of Aphanomyces spp. identifies a new class of oomycete effector associated with host adaptation.</title>
        <authorList>
            <person name="Gaulin E."/>
        </authorList>
    </citation>
    <scope>NUCLEOTIDE SEQUENCE</scope>
    <source>
        <strain evidence="2">CBS 578.67</strain>
    </source>
</reference>
<evidence type="ECO:0000256" key="1">
    <source>
        <dbReference type="SAM" id="Coils"/>
    </source>
</evidence>
<keyword evidence="4" id="KW-1185">Reference proteome</keyword>
<dbReference type="EMBL" id="CAADRA010007504">
    <property type="protein sequence ID" value="VFU01616.1"/>
    <property type="molecule type" value="Genomic_DNA"/>
</dbReference>
<dbReference type="Proteomes" id="UP000332933">
    <property type="component" value="Unassembled WGS sequence"/>
</dbReference>
<evidence type="ECO:0000313" key="2">
    <source>
        <dbReference type="EMBL" id="KAF0682972.1"/>
    </source>
</evidence>
<dbReference type="EMBL" id="VJMH01007478">
    <property type="protein sequence ID" value="KAF0682972.1"/>
    <property type="molecule type" value="Genomic_DNA"/>
</dbReference>
<proteinExistence type="predicted"/>
<feature type="coiled-coil region" evidence="1">
    <location>
        <begin position="47"/>
        <end position="102"/>
    </location>
</feature>
<keyword evidence="1" id="KW-0175">Coiled coil</keyword>
<accession>A0A485LRZ1</accession>
<evidence type="ECO:0000313" key="3">
    <source>
        <dbReference type="EMBL" id="VFU01616.1"/>
    </source>
</evidence>
<name>A0A485LRZ1_9STRA</name>
<organism evidence="3 4">
    <name type="scientific">Aphanomyces stellatus</name>
    <dbReference type="NCBI Taxonomy" id="120398"/>
    <lineage>
        <taxon>Eukaryota</taxon>
        <taxon>Sar</taxon>
        <taxon>Stramenopiles</taxon>
        <taxon>Oomycota</taxon>
        <taxon>Saprolegniomycetes</taxon>
        <taxon>Saprolegniales</taxon>
        <taxon>Verrucalvaceae</taxon>
        <taxon>Aphanomyces</taxon>
    </lineage>
</organism>
<evidence type="ECO:0000313" key="4">
    <source>
        <dbReference type="Proteomes" id="UP000332933"/>
    </source>
</evidence>
<sequence length="381" mass="43751">MNALEQSADRSIDAVQFEEDVAALVELLGTDLHAIDTLAVPARKRNRKRAEHEIRYLRAQVEDYERQMTLLKAAASSNEPCAWQVRSKRQAFERRVAEEENETLRCMLEQNKKVAEALMKIVRKRPKLADSTYLEDWRTKKLVADSVSRRASFHAMADAKYAQLESVFIQKRLVDLSEVGMHANASYDDVADNIVLDVVIVEHVDYDYMRCADMIWEMYCAPYKTELENATVLETFGKDAMHVKMLLRFEKFHVTVHQRFACKRYFEMDRVVVVFDTILDDELHPYPPGVYVSRETSWLVVSKIGHRQCQYLYYSNSSLPCKSSHDGFTPSDDNIRTMAFAEHTLACYKRSATWIKTHLLGLVAAEDAAAGVSPPRESSMS</sequence>
<dbReference type="OrthoDB" id="77763at2759"/>
<reference evidence="3 4" key="1">
    <citation type="submission" date="2019-03" db="EMBL/GenBank/DDBJ databases">
        <authorList>
            <person name="Gaulin E."/>
            <person name="Dumas B."/>
        </authorList>
    </citation>
    <scope>NUCLEOTIDE SEQUENCE [LARGE SCALE GENOMIC DNA]</scope>
    <source>
        <strain evidence="3">CBS 568.67</strain>
    </source>
</reference>
<protein>
    <submittedName>
        <fullName evidence="3">Aste57867_24985 protein</fullName>
    </submittedName>
</protein>